<name>A0A0P6VP71_9HYPH</name>
<dbReference type="Gene3D" id="1.10.10.10">
    <property type="entry name" value="Winged helix-like DNA-binding domain superfamily/Winged helix DNA-binding domain"/>
    <property type="match status" value="1"/>
</dbReference>
<evidence type="ECO:0000313" key="6">
    <source>
        <dbReference type="Proteomes" id="UP000048984"/>
    </source>
</evidence>
<evidence type="ECO:0000256" key="3">
    <source>
        <dbReference type="ARBA" id="ARBA00023163"/>
    </source>
</evidence>
<dbReference type="InterPro" id="IPR036388">
    <property type="entry name" value="WH-like_DNA-bd_sf"/>
</dbReference>
<dbReference type="Proteomes" id="UP000048984">
    <property type="component" value="Unassembled WGS sequence"/>
</dbReference>
<dbReference type="Pfam" id="PF00392">
    <property type="entry name" value="GntR"/>
    <property type="match status" value="1"/>
</dbReference>
<reference evidence="5 6" key="1">
    <citation type="submission" date="2015-09" db="EMBL/GenBank/DDBJ databases">
        <authorList>
            <person name="Jackson K.R."/>
            <person name="Lunt B.L."/>
            <person name="Fisher J.N.B."/>
            <person name="Gardner A.V."/>
            <person name="Bailey M.E."/>
            <person name="Deus L.M."/>
            <person name="Earl A.S."/>
            <person name="Gibby P.D."/>
            <person name="Hartmann K.A."/>
            <person name="Liu J.E."/>
            <person name="Manci A.M."/>
            <person name="Nielsen D.A."/>
            <person name="Solomon M.B."/>
            <person name="Breakwell D.P."/>
            <person name="Burnett S.H."/>
            <person name="Grose J.H."/>
        </authorList>
    </citation>
    <scope>NUCLEOTIDE SEQUENCE [LARGE SCALE GENOMIC DNA]</scope>
    <source>
        <strain evidence="5 6">16</strain>
    </source>
</reference>
<organism evidence="5 6">
    <name type="scientific">Prosthecodimorpha hirschii</name>
    <dbReference type="NCBI Taxonomy" id="665126"/>
    <lineage>
        <taxon>Bacteria</taxon>
        <taxon>Pseudomonadati</taxon>
        <taxon>Pseudomonadota</taxon>
        <taxon>Alphaproteobacteria</taxon>
        <taxon>Hyphomicrobiales</taxon>
        <taxon>Ancalomicrobiaceae</taxon>
        <taxon>Prosthecodimorpha</taxon>
    </lineage>
</organism>
<comment type="caution">
    <text evidence="5">The sequence shown here is derived from an EMBL/GenBank/DDBJ whole genome shotgun (WGS) entry which is preliminary data.</text>
</comment>
<dbReference type="AlphaFoldDB" id="A0A0P6VP71"/>
<protein>
    <submittedName>
        <fullName evidence="5">GntR family transcriptional regulator</fullName>
    </submittedName>
</protein>
<gene>
    <name evidence="5" type="ORF">ABB55_16635</name>
</gene>
<keyword evidence="6" id="KW-1185">Reference proteome</keyword>
<dbReference type="EMBL" id="LJYW01000001">
    <property type="protein sequence ID" value="KPL53639.1"/>
    <property type="molecule type" value="Genomic_DNA"/>
</dbReference>
<feature type="domain" description="HTH gntR-type" evidence="4">
    <location>
        <begin position="26"/>
        <end position="96"/>
    </location>
</feature>
<evidence type="ECO:0000256" key="2">
    <source>
        <dbReference type="ARBA" id="ARBA00023125"/>
    </source>
</evidence>
<keyword evidence="1" id="KW-0805">Transcription regulation</keyword>
<dbReference type="Gene3D" id="1.20.120.530">
    <property type="entry name" value="GntR ligand-binding domain-like"/>
    <property type="match status" value="1"/>
</dbReference>
<keyword evidence="2" id="KW-0238">DNA-binding</keyword>
<dbReference type="Pfam" id="PF07729">
    <property type="entry name" value="FCD"/>
    <property type="match status" value="1"/>
</dbReference>
<accession>A0A0P6VP71</accession>
<dbReference type="STRING" id="665126.ABB55_16635"/>
<proteinExistence type="predicted"/>
<dbReference type="SMART" id="SM00345">
    <property type="entry name" value="HTH_GNTR"/>
    <property type="match status" value="1"/>
</dbReference>
<dbReference type="GO" id="GO:0003700">
    <property type="term" value="F:DNA-binding transcription factor activity"/>
    <property type="evidence" value="ECO:0007669"/>
    <property type="project" value="InterPro"/>
</dbReference>
<dbReference type="PANTHER" id="PTHR43537:SF49">
    <property type="entry name" value="TRANSCRIPTIONAL REGULATORY PROTEIN"/>
    <property type="match status" value="1"/>
</dbReference>
<evidence type="ECO:0000313" key="5">
    <source>
        <dbReference type="EMBL" id="KPL53639.1"/>
    </source>
</evidence>
<dbReference type="GO" id="GO:0003677">
    <property type="term" value="F:DNA binding"/>
    <property type="evidence" value="ECO:0007669"/>
    <property type="project" value="UniProtKB-KW"/>
</dbReference>
<dbReference type="SUPFAM" id="SSF46785">
    <property type="entry name" value="Winged helix' DNA-binding domain"/>
    <property type="match status" value="1"/>
</dbReference>
<reference evidence="5 6" key="2">
    <citation type="submission" date="2015-10" db="EMBL/GenBank/DDBJ databases">
        <title>Draft Genome Sequence of Prosthecomicrobium hirschii ATCC 27832.</title>
        <authorList>
            <person name="Daniel J."/>
            <person name="Givan S.A."/>
            <person name="Brun Y.V."/>
            <person name="Brown P.J."/>
        </authorList>
    </citation>
    <scope>NUCLEOTIDE SEQUENCE [LARGE SCALE GENOMIC DNA]</scope>
    <source>
        <strain evidence="5 6">16</strain>
    </source>
</reference>
<dbReference type="InterPro" id="IPR000524">
    <property type="entry name" value="Tscrpt_reg_HTH_GntR"/>
</dbReference>
<dbReference type="PRINTS" id="PR00035">
    <property type="entry name" value="HTHGNTR"/>
</dbReference>
<dbReference type="InterPro" id="IPR011711">
    <property type="entry name" value="GntR_C"/>
</dbReference>
<sequence>MKSPVRWPAPETPAPDLVIERFAPEQTYKTKVYVALKQAIANMDIYSSPEPKWIDERQLSERLGVSRTPVREAVAMLEQEGFVKSLPRRGIMVLRKTQREVVEMIQAWAALESMAARLAVVNATDDELKGLRKLFEGFDDSHKPSEHLGDYSSANIVFHQTIIRISGSKLLGEMTDNLLLHVRGIRQLTIGRDDRIGRSMQDHLGIIEALEKRDPDLAERLSREHTLGLAAYVAAHGQEIFD</sequence>
<dbReference type="PROSITE" id="PS50949">
    <property type="entry name" value="HTH_GNTR"/>
    <property type="match status" value="1"/>
</dbReference>
<keyword evidence="3" id="KW-0804">Transcription</keyword>
<dbReference type="SUPFAM" id="SSF48008">
    <property type="entry name" value="GntR ligand-binding domain-like"/>
    <property type="match status" value="1"/>
</dbReference>
<dbReference type="SMART" id="SM00895">
    <property type="entry name" value="FCD"/>
    <property type="match status" value="1"/>
</dbReference>
<dbReference type="PANTHER" id="PTHR43537">
    <property type="entry name" value="TRANSCRIPTIONAL REGULATOR, GNTR FAMILY"/>
    <property type="match status" value="1"/>
</dbReference>
<dbReference type="RefSeq" id="WP_054359803.1">
    <property type="nucleotide sequence ID" value="NZ_JAPCYQ010000001.1"/>
</dbReference>
<dbReference type="InterPro" id="IPR036390">
    <property type="entry name" value="WH_DNA-bd_sf"/>
</dbReference>
<dbReference type="CDD" id="cd07377">
    <property type="entry name" value="WHTH_GntR"/>
    <property type="match status" value="1"/>
</dbReference>
<evidence type="ECO:0000259" key="4">
    <source>
        <dbReference type="PROSITE" id="PS50949"/>
    </source>
</evidence>
<dbReference type="InterPro" id="IPR008920">
    <property type="entry name" value="TF_FadR/GntR_C"/>
</dbReference>
<evidence type="ECO:0000256" key="1">
    <source>
        <dbReference type="ARBA" id="ARBA00023015"/>
    </source>
</evidence>